<sequence>MDYPTKEEAAAAGWAIVEAFALIHGLGYENQGDRFMAFYQGGENDGLGALTIEVYDSNGQPAEL</sequence>
<protein>
    <submittedName>
        <fullName evidence="1">Uncharacterized protein</fullName>
    </submittedName>
</protein>
<evidence type="ECO:0000313" key="1">
    <source>
        <dbReference type="EMBL" id="TGY80220.1"/>
    </source>
</evidence>
<organism evidence="1 2">
    <name type="scientific">Lepagella muris</name>
    <dbReference type="NCBI Taxonomy" id="3032870"/>
    <lineage>
        <taxon>Bacteria</taxon>
        <taxon>Pseudomonadati</taxon>
        <taxon>Bacteroidota</taxon>
        <taxon>Bacteroidia</taxon>
        <taxon>Bacteroidales</taxon>
        <taxon>Muribaculaceae</taxon>
        <taxon>Lepagella</taxon>
    </lineage>
</organism>
<reference evidence="1" key="1">
    <citation type="submission" date="2019-04" db="EMBL/GenBank/DDBJ databases">
        <title>Microbes associate with the intestines of laboratory mice.</title>
        <authorList>
            <person name="Navarre W."/>
            <person name="Wong E."/>
            <person name="Huang K."/>
            <person name="Tropini C."/>
            <person name="Ng K."/>
            <person name="Yu B."/>
        </authorList>
    </citation>
    <scope>NUCLEOTIDE SEQUENCE</scope>
    <source>
        <strain evidence="1">NM04_E33</strain>
    </source>
</reference>
<evidence type="ECO:0000313" key="2">
    <source>
        <dbReference type="Proteomes" id="UP000306319"/>
    </source>
</evidence>
<proteinExistence type="predicted"/>
<dbReference type="Proteomes" id="UP000306319">
    <property type="component" value="Unassembled WGS sequence"/>
</dbReference>
<name>A0AC61RN42_9BACT</name>
<gene>
    <name evidence="1" type="ORF">E5331_02985</name>
</gene>
<keyword evidence="2" id="KW-1185">Reference proteome</keyword>
<comment type="caution">
    <text evidence="1">The sequence shown here is derived from an EMBL/GenBank/DDBJ whole genome shotgun (WGS) entry which is preliminary data.</text>
</comment>
<accession>A0AC61RN42</accession>
<dbReference type="EMBL" id="SRYB01000003">
    <property type="protein sequence ID" value="TGY80220.1"/>
    <property type="molecule type" value="Genomic_DNA"/>
</dbReference>